<sequence length="86" mass="10202">MHLRNVRRNVLRLQRRAEAKWKISEFKQILVKISTKKSDFQWTPEAEEAFKQMKKLIAELPTLTAPREHEELIIYLAATKEVLARS</sequence>
<dbReference type="Gene3D" id="3.30.70.270">
    <property type="match status" value="1"/>
</dbReference>
<proteinExistence type="predicted"/>
<organism evidence="1 2">
    <name type="scientific">Tanacetum coccineum</name>
    <dbReference type="NCBI Taxonomy" id="301880"/>
    <lineage>
        <taxon>Eukaryota</taxon>
        <taxon>Viridiplantae</taxon>
        <taxon>Streptophyta</taxon>
        <taxon>Embryophyta</taxon>
        <taxon>Tracheophyta</taxon>
        <taxon>Spermatophyta</taxon>
        <taxon>Magnoliopsida</taxon>
        <taxon>eudicotyledons</taxon>
        <taxon>Gunneridae</taxon>
        <taxon>Pentapetalae</taxon>
        <taxon>asterids</taxon>
        <taxon>campanulids</taxon>
        <taxon>Asterales</taxon>
        <taxon>Asteraceae</taxon>
        <taxon>Asteroideae</taxon>
        <taxon>Anthemideae</taxon>
        <taxon>Anthemidinae</taxon>
        <taxon>Tanacetum</taxon>
    </lineage>
</organism>
<reference evidence="1" key="2">
    <citation type="submission" date="2022-01" db="EMBL/GenBank/DDBJ databases">
        <authorList>
            <person name="Yamashiro T."/>
            <person name="Shiraishi A."/>
            <person name="Satake H."/>
            <person name="Nakayama K."/>
        </authorList>
    </citation>
    <scope>NUCLEOTIDE SEQUENCE</scope>
</reference>
<dbReference type="Proteomes" id="UP001151760">
    <property type="component" value="Unassembled WGS sequence"/>
</dbReference>
<name>A0ABQ5E077_9ASTR</name>
<dbReference type="EMBL" id="BQNB010015779">
    <property type="protein sequence ID" value="GJT44027.1"/>
    <property type="molecule type" value="Genomic_DNA"/>
</dbReference>
<accession>A0ABQ5E077</accession>
<dbReference type="InterPro" id="IPR043502">
    <property type="entry name" value="DNA/RNA_pol_sf"/>
</dbReference>
<protein>
    <recommendedName>
        <fullName evidence="3">Reverse transcriptase/retrotransposon-derived protein RNase H-like domain-containing protein</fullName>
    </recommendedName>
</protein>
<dbReference type="InterPro" id="IPR043128">
    <property type="entry name" value="Rev_trsase/Diguanyl_cyclase"/>
</dbReference>
<comment type="caution">
    <text evidence="1">The sequence shown here is derived from an EMBL/GenBank/DDBJ whole genome shotgun (WGS) entry which is preliminary data.</text>
</comment>
<evidence type="ECO:0000313" key="1">
    <source>
        <dbReference type="EMBL" id="GJT44027.1"/>
    </source>
</evidence>
<evidence type="ECO:0008006" key="3">
    <source>
        <dbReference type="Google" id="ProtNLM"/>
    </source>
</evidence>
<dbReference type="SUPFAM" id="SSF56672">
    <property type="entry name" value="DNA/RNA polymerases"/>
    <property type="match status" value="1"/>
</dbReference>
<reference evidence="1" key="1">
    <citation type="journal article" date="2022" name="Int. J. Mol. Sci.">
        <title>Draft Genome of Tanacetum Coccineum: Genomic Comparison of Closely Related Tanacetum-Family Plants.</title>
        <authorList>
            <person name="Yamashiro T."/>
            <person name="Shiraishi A."/>
            <person name="Nakayama K."/>
            <person name="Satake H."/>
        </authorList>
    </citation>
    <scope>NUCLEOTIDE SEQUENCE</scope>
</reference>
<keyword evidence="2" id="KW-1185">Reference proteome</keyword>
<evidence type="ECO:0000313" key="2">
    <source>
        <dbReference type="Proteomes" id="UP001151760"/>
    </source>
</evidence>
<gene>
    <name evidence="1" type="ORF">Tco_0952742</name>
</gene>